<proteinExistence type="predicted"/>
<sequence length="53" mass="5530">MSAKAEVEAEASTKEPLSAAASQNGDIALLSISLGRLMYSCSIDGRKQRFGIG</sequence>
<accession>A0A8J7PHS0</accession>
<dbReference type="AlphaFoldDB" id="A0A8J7PHS0"/>
<gene>
    <name evidence="1" type="ORF">J0M35_06150</name>
</gene>
<dbReference type="Proteomes" id="UP000664277">
    <property type="component" value="Unassembled WGS sequence"/>
</dbReference>
<evidence type="ECO:0000313" key="2">
    <source>
        <dbReference type="Proteomes" id="UP000664277"/>
    </source>
</evidence>
<organism evidence="1 2">
    <name type="scientific">Candidatus Obscuribacter phosphatis</name>
    <dbReference type="NCBI Taxonomy" id="1906157"/>
    <lineage>
        <taxon>Bacteria</taxon>
        <taxon>Bacillati</taxon>
        <taxon>Candidatus Melainabacteria</taxon>
        <taxon>Candidatus Obscuribacterales</taxon>
        <taxon>Candidatus Obscuribacteraceae</taxon>
        <taxon>Candidatus Obscuribacter</taxon>
    </lineage>
</organism>
<reference evidence="1" key="1">
    <citation type="submission" date="2021-02" db="EMBL/GenBank/DDBJ databases">
        <title>Genome-Resolved Metagenomics of a Microbial Community Performing Photosynthetic Biological Nutrient Removal.</title>
        <authorList>
            <person name="Mcdaniel E.A."/>
        </authorList>
    </citation>
    <scope>NUCLEOTIDE SEQUENCE</scope>
    <source>
        <strain evidence="1">UWPOB_OBS1</strain>
    </source>
</reference>
<comment type="caution">
    <text evidence="1">The sequence shown here is derived from an EMBL/GenBank/DDBJ whole genome shotgun (WGS) entry which is preliminary data.</text>
</comment>
<evidence type="ECO:0000313" key="1">
    <source>
        <dbReference type="EMBL" id="MBN8659925.1"/>
    </source>
</evidence>
<name>A0A8J7PHS0_9BACT</name>
<protein>
    <submittedName>
        <fullName evidence="1">Uncharacterized protein</fullName>
    </submittedName>
</protein>
<dbReference type="EMBL" id="JAFLCK010000006">
    <property type="protein sequence ID" value="MBN8659925.1"/>
    <property type="molecule type" value="Genomic_DNA"/>
</dbReference>